<dbReference type="GO" id="GO:0003723">
    <property type="term" value="F:RNA binding"/>
    <property type="evidence" value="ECO:0007669"/>
    <property type="project" value="InterPro"/>
</dbReference>
<dbReference type="InterPro" id="IPR013795">
    <property type="entry name" value="DNA/RNA-bd_Alba"/>
</dbReference>
<evidence type="ECO:0000256" key="1">
    <source>
        <dbReference type="ARBA" id="ARBA00004286"/>
    </source>
</evidence>
<comment type="subcellular location">
    <subcellularLocation>
        <location evidence="1">Chromosome</location>
    </subcellularLocation>
    <subcellularLocation>
        <location evidence="2">Cytoplasm</location>
    </subcellularLocation>
</comment>
<dbReference type="GO" id="GO:0003677">
    <property type="term" value="F:DNA binding"/>
    <property type="evidence" value="ECO:0007669"/>
    <property type="project" value="UniProtKB-KW"/>
</dbReference>
<organism evidence="7">
    <name type="scientific">marine sediment metagenome</name>
    <dbReference type="NCBI Taxonomy" id="412755"/>
    <lineage>
        <taxon>unclassified sequences</taxon>
        <taxon>metagenomes</taxon>
        <taxon>ecological metagenomes</taxon>
    </lineage>
</organism>
<evidence type="ECO:0000256" key="4">
    <source>
        <dbReference type="ARBA" id="ARBA00022490"/>
    </source>
</evidence>
<dbReference type="Gene3D" id="3.30.110.20">
    <property type="entry name" value="Alba-like domain"/>
    <property type="match status" value="1"/>
</dbReference>
<feature type="domain" description="DNA/RNA-binding protein Alba-like" evidence="6">
    <location>
        <begin position="26"/>
        <end position="79"/>
    </location>
</feature>
<dbReference type="InterPro" id="IPR002775">
    <property type="entry name" value="DNA/RNA-bd_Alba-like"/>
</dbReference>
<gene>
    <name evidence="7" type="ORF">S01H4_64376</name>
</gene>
<proteinExistence type="inferred from homology"/>
<dbReference type="Pfam" id="PF01918">
    <property type="entry name" value="Alba"/>
    <property type="match status" value="1"/>
</dbReference>
<keyword evidence="3" id="KW-0158">Chromosome</keyword>
<dbReference type="NCBIfam" id="TIGR00285">
    <property type="entry name" value="DNA-binding protein Alba"/>
    <property type="match status" value="1"/>
</dbReference>
<name>X1CN65_9ZZZZ</name>
<accession>X1CN65</accession>
<dbReference type="HAMAP" id="MF_01122">
    <property type="entry name" value="AlbA"/>
    <property type="match status" value="1"/>
</dbReference>
<evidence type="ECO:0000259" key="6">
    <source>
        <dbReference type="Pfam" id="PF01918"/>
    </source>
</evidence>
<dbReference type="NCBIfam" id="NF003088">
    <property type="entry name" value="PRK04015.1"/>
    <property type="match status" value="1"/>
</dbReference>
<keyword evidence="4" id="KW-0963">Cytoplasm</keyword>
<dbReference type="GO" id="GO:0005737">
    <property type="term" value="C:cytoplasm"/>
    <property type="evidence" value="ECO:0007669"/>
    <property type="project" value="UniProtKB-SubCell"/>
</dbReference>
<evidence type="ECO:0000256" key="5">
    <source>
        <dbReference type="ARBA" id="ARBA00023125"/>
    </source>
</evidence>
<dbReference type="EMBL" id="BART01039018">
    <property type="protein sequence ID" value="GAH09881.1"/>
    <property type="molecule type" value="Genomic_DNA"/>
</dbReference>
<dbReference type="AlphaFoldDB" id="X1CN65"/>
<sequence length="119" mass="13165">MEKGVQRLSKPTSIRVKDTKRMSEQIVYIGRKPILAYVTAILTSFNRNPDKVLVRARGRSISSAVDAVEVTRNRFMSNLKSEVNIGTEQMQGDEGGTRNVSTIEIILTKSPEAKKPSGS</sequence>
<evidence type="ECO:0000256" key="2">
    <source>
        <dbReference type="ARBA" id="ARBA00004496"/>
    </source>
</evidence>
<evidence type="ECO:0000313" key="7">
    <source>
        <dbReference type="EMBL" id="GAH09881.1"/>
    </source>
</evidence>
<keyword evidence="5" id="KW-0238">DNA-binding</keyword>
<dbReference type="GO" id="GO:0005694">
    <property type="term" value="C:chromosome"/>
    <property type="evidence" value="ECO:0007669"/>
    <property type="project" value="UniProtKB-SubCell"/>
</dbReference>
<comment type="caution">
    <text evidence="7">The sequence shown here is derived from an EMBL/GenBank/DDBJ whole genome shotgun (WGS) entry which is preliminary data.</text>
</comment>
<protein>
    <recommendedName>
        <fullName evidence="6">DNA/RNA-binding protein Alba-like domain-containing protein</fullName>
    </recommendedName>
</protein>
<reference evidence="7" key="1">
    <citation type="journal article" date="2014" name="Front. Microbiol.">
        <title>High frequency of phylogenetically diverse reductive dehalogenase-homologous genes in deep subseafloor sedimentary metagenomes.</title>
        <authorList>
            <person name="Kawai M."/>
            <person name="Futagami T."/>
            <person name="Toyoda A."/>
            <person name="Takaki Y."/>
            <person name="Nishi S."/>
            <person name="Hori S."/>
            <person name="Arai W."/>
            <person name="Tsubouchi T."/>
            <person name="Morono Y."/>
            <person name="Uchiyama I."/>
            <person name="Ito T."/>
            <person name="Fujiyama A."/>
            <person name="Inagaki F."/>
            <person name="Takami H."/>
        </authorList>
    </citation>
    <scope>NUCLEOTIDE SEQUENCE</scope>
    <source>
        <strain evidence="7">Expedition CK06-06</strain>
    </source>
</reference>
<dbReference type="SUPFAM" id="SSF82704">
    <property type="entry name" value="AlbA-like"/>
    <property type="match status" value="1"/>
</dbReference>
<evidence type="ECO:0000256" key="3">
    <source>
        <dbReference type="ARBA" id="ARBA00022454"/>
    </source>
</evidence>
<dbReference type="InterPro" id="IPR036882">
    <property type="entry name" value="Alba-like_dom_sf"/>
</dbReference>